<reference evidence="2" key="2">
    <citation type="submission" date="2015-01" db="EMBL/GenBank/DDBJ databases">
        <title>Evolutionary Origins and Diversification of the Mycorrhizal Mutualists.</title>
        <authorList>
            <consortium name="DOE Joint Genome Institute"/>
            <consortium name="Mycorrhizal Genomics Consortium"/>
            <person name="Kohler A."/>
            <person name="Kuo A."/>
            <person name="Nagy L.G."/>
            <person name="Floudas D."/>
            <person name="Copeland A."/>
            <person name="Barry K.W."/>
            <person name="Cichocki N."/>
            <person name="Veneault-Fourrey C."/>
            <person name="LaButti K."/>
            <person name="Lindquist E.A."/>
            <person name="Lipzen A."/>
            <person name="Lundell T."/>
            <person name="Morin E."/>
            <person name="Murat C."/>
            <person name="Riley R."/>
            <person name="Ohm R."/>
            <person name="Sun H."/>
            <person name="Tunlid A."/>
            <person name="Henrissat B."/>
            <person name="Grigoriev I.V."/>
            <person name="Hibbett D.S."/>
            <person name="Martin F."/>
        </authorList>
    </citation>
    <scope>NUCLEOTIDE SEQUENCE [LARGE SCALE GENOMIC DNA]</scope>
    <source>
        <strain evidence="2">Marx 270</strain>
    </source>
</reference>
<proteinExistence type="predicted"/>
<evidence type="ECO:0000313" key="1">
    <source>
        <dbReference type="EMBL" id="KIO12171.1"/>
    </source>
</evidence>
<reference evidence="1 2" key="1">
    <citation type="submission" date="2014-04" db="EMBL/GenBank/DDBJ databases">
        <authorList>
            <consortium name="DOE Joint Genome Institute"/>
            <person name="Kuo A."/>
            <person name="Kohler A."/>
            <person name="Costa M.D."/>
            <person name="Nagy L.G."/>
            <person name="Floudas D."/>
            <person name="Copeland A."/>
            <person name="Barry K.W."/>
            <person name="Cichocki N."/>
            <person name="Veneault-Fourrey C."/>
            <person name="LaButti K."/>
            <person name="Lindquist E.A."/>
            <person name="Lipzen A."/>
            <person name="Lundell T."/>
            <person name="Morin E."/>
            <person name="Murat C."/>
            <person name="Sun H."/>
            <person name="Tunlid A."/>
            <person name="Henrissat B."/>
            <person name="Grigoriev I.V."/>
            <person name="Hibbett D.S."/>
            <person name="Martin F."/>
            <person name="Nordberg H.P."/>
            <person name="Cantor M.N."/>
            <person name="Hua S.X."/>
        </authorList>
    </citation>
    <scope>NUCLEOTIDE SEQUENCE [LARGE SCALE GENOMIC DNA]</scope>
    <source>
        <strain evidence="1 2">Marx 270</strain>
    </source>
</reference>
<organism evidence="1 2">
    <name type="scientific">Pisolithus tinctorius Marx 270</name>
    <dbReference type="NCBI Taxonomy" id="870435"/>
    <lineage>
        <taxon>Eukaryota</taxon>
        <taxon>Fungi</taxon>
        <taxon>Dikarya</taxon>
        <taxon>Basidiomycota</taxon>
        <taxon>Agaricomycotina</taxon>
        <taxon>Agaricomycetes</taxon>
        <taxon>Agaricomycetidae</taxon>
        <taxon>Boletales</taxon>
        <taxon>Sclerodermatineae</taxon>
        <taxon>Pisolithaceae</taxon>
        <taxon>Pisolithus</taxon>
    </lineage>
</organism>
<evidence type="ECO:0000313" key="2">
    <source>
        <dbReference type="Proteomes" id="UP000054217"/>
    </source>
</evidence>
<accession>A0A0C3PSM8</accession>
<gene>
    <name evidence="1" type="ORF">M404DRAFT_994140</name>
</gene>
<sequence length="56" mass="6234">MARCECLRSESLRLNGRMLAAAGIESVLLSLHLRSPDKCATTNFDVAGVDHRYKWA</sequence>
<dbReference type="EMBL" id="KN831948">
    <property type="protein sequence ID" value="KIO12171.1"/>
    <property type="molecule type" value="Genomic_DNA"/>
</dbReference>
<dbReference type="InParanoid" id="A0A0C3PSM8"/>
<dbReference type="HOGENOM" id="CLU_3015168_0_0_1"/>
<keyword evidence="2" id="KW-1185">Reference proteome</keyword>
<dbReference type="Proteomes" id="UP000054217">
    <property type="component" value="Unassembled WGS sequence"/>
</dbReference>
<name>A0A0C3PSM8_PISTI</name>
<protein>
    <submittedName>
        <fullName evidence="1">Uncharacterized protein</fullName>
    </submittedName>
</protein>
<dbReference type="AlphaFoldDB" id="A0A0C3PSM8"/>